<proteinExistence type="predicted"/>
<reference evidence="4 5" key="1">
    <citation type="journal article" date="2021" name="MBio">
        <title>A New Model Trypanosomatid, Novymonas esmeraldas: Genomic Perception of Its 'Candidatus Pandoraea novymonadis' Endosymbiont.</title>
        <authorList>
            <person name="Zakharova A."/>
            <person name="Saura A."/>
            <person name="Butenko A."/>
            <person name="Podesvova L."/>
            <person name="Warmusova S."/>
            <person name="Kostygov A.Y."/>
            <person name="Nenarokova A."/>
            <person name="Lukes J."/>
            <person name="Opperdoes F.R."/>
            <person name="Yurchenko V."/>
        </authorList>
    </citation>
    <scope>NUCLEOTIDE SEQUENCE [LARGE SCALE GENOMIC DNA]</scope>
    <source>
        <strain evidence="4 5">E262AT.01</strain>
    </source>
</reference>
<evidence type="ECO:0000313" key="4">
    <source>
        <dbReference type="EMBL" id="KAK7194150.1"/>
    </source>
</evidence>
<protein>
    <submittedName>
        <fullName evidence="4">Actin-interacting protein-like protein</fullName>
    </submittedName>
</protein>
<feature type="compositionally biased region" description="Polar residues" evidence="3">
    <location>
        <begin position="86"/>
        <end position="100"/>
    </location>
</feature>
<dbReference type="GO" id="GO:0005856">
    <property type="term" value="C:cytoskeleton"/>
    <property type="evidence" value="ECO:0007669"/>
    <property type="project" value="TreeGrafter"/>
</dbReference>
<sequence>MSSGAPSPPPPPSVLGTTRQPLSRGASTTPEELSDAGGEAVGIRRYRAPWSDTLSARRREPRRVNTPPSPVSPQRTSRPLSREVRQQSNPSSGRGSQRHSATAAVRSPSPSTAGRRGVRGGCLRNSTLAIAEAEAVRVAREFSMDMYRDLHRRKFKSSSEELDFLRKDFVASRRTLALLHEDNARLERELIARAAELAALQSTLEEMRREAESQTASRRGRVSSSSGGGNGGERASLTRCGSGGGSAAHAMSSLWAEGGTAVLMRVDSPADDGDGDLPSSRGGAASTVVTAKQTAAPSLPTAASAVAPADDGTTATARRSTTRTSSPQTRLSLYAAAGAAHRKSSAAAAAGDEDVQLLIRDLRANLARRDTALNDAQMELGALQHAQRGKETELRQAHADVAEAKKQRDAVQLQLTEAEKHAAHSAACIRDLEAQVQRLTAEKEDAQRQLMTLELLHEHAGPLRSRASLAAGTRGASSSARAREEEEDHLRDQMKLYRSKWQAAEDQAEHLHERISQLQRQLIGSGGSSAAPSLPATEASGGAPSAVQDAAHVAELAALRQQCQETVQVYVEEAQRLQRRLERTCDNAAFQEDQLRQQRQDDARQHHSEVQALQEQLRTAQGELVKAQEDREHLARQLRRSTEQHTTVEVLRGQVEQLKQRLGEVGAELAQTRGRERALSLQTQRERLARATAEHDAEAVQGTLDREQTEALFLREELKLAREQLGVHEACEMAPTRTSESSTGAPSAVEPPSRRLSARPAGPADDGVSDAAALFSETKGYVSLMRMNAALTKRIEELEALLQARPSAGGSDVVSAPTAPDVAAEPTPPPPQEAHPVATTVDAEVRRTLLAELAHTDTDRRQLISDNKTLANAVELLQRRLRKRRLAQTRHTAAAAASDPLVSPATSAAASLDQHAAAAAAGGGAPTRCRSCGRCPRESRVRQRLRAARANDCGASATQRSSDPTRPPPPVPPERIPEGGVAHEVHLSATACDGHGGGNSSNSSSADLLSRLEWIAKFASVATSTPQPQQQQQPLPHMNAAPPVEVVEHLTCGAATQTERTASPPHQQRSRRVHGSVLPPVHYPALLSHSV</sequence>
<evidence type="ECO:0000313" key="5">
    <source>
        <dbReference type="Proteomes" id="UP001430356"/>
    </source>
</evidence>
<evidence type="ECO:0000256" key="2">
    <source>
        <dbReference type="SAM" id="Coils"/>
    </source>
</evidence>
<dbReference type="EMBL" id="JAECZO010000032">
    <property type="protein sequence ID" value="KAK7194150.1"/>
    <property type="molecule type" value="Genomic_DNA"/>
</dbReference>
<dbReference type="PANTHER" id="PTHR32083">
    <property type="entry name" value="CILIA AND FLAGELLA-ASSOCIATED PROTEIN 58-RELATED"/>
    <property type="match status" value="1"/>
</dbReference>
<keyword evidence="1 2" id="KW-0175">Coiled coil</keyword>
<evidence type="ECO:0000256" key="1">
    <source>
        <dbReference type="ARBA" id="ARBA00023054"/>
    </source>
</evidence>
<feature type="compositionally biased region" description="Pro residues" evidence="3">
    <location>
        <begin position="965"/>
        <end position="974"/>
    </location>
</feature>
<feature type="region of interest" description="Disordered" evidence="3">
    <location>
        <begin position="806"/>
        <end position="836"/>
    </location>
</feature>
<feature type="region of interest" description="Disordered" evidence="3">
    <location>
        <begin position="1057"/>
        <end position="1077"/>
    </location>
</feature>
<feature type="region of interest" description="Disordered" evidence="3">
    <location>
        <begin position="206"/>
        <end position="243"/>
    </location>
</feature>
<feature type="compositionally biased region" description="Polar residues" evidence="3">
    <location>
        <begin position="736"/>
        <end position="745"/>
    </location>
</feature>
<feature type="coiled-coil region" evidence="2">
    <location>
        <begin position="560"/>
        <end position="675"/>
    </location>
</feature>
<feature type="region of interest" description="Disordered" evidence="3">
    <location>
        <begin position="522"/>
        <end position="545"/>
    </location>
</feature>
<feature type="compositionally biased region" description="Low complexity" evidence="3">
    <location>
        <begin position="294"/>
        <end position="326"/>
    </location>
</feature>
<feature type="compositionally biased region" description="Low complexity" evidence="3">
    <location>
        <begin position="464"/>
        <end position="480"/>
    </location>
</feature>
<keyword evidence="5" id="KW-1185">Reference proteome</keyword>
<feature type="region of interest" description="Disordered" evidence="3">
    <location>
        <begin position="265"/>
        <end position="329"/>
    </location>
</feature>
<dbReference type="PANTHER" id="PTHR32083:SF48">
    <property type="entry name" value="TRANS-GOLGI NETWORK-LOCALIZED SYP41-INTERACTING PROTEIN 1"/>
    <property type="match status" value="1"/>
</dbReference>
<feature type="region of interest" description="Disordered" evidence="3">
    <location>
        <begin position="732"/>
        <end position="767"/>
    </location>
</feature>
<name>A0AAW0EMM9_9TRYP</name>
<feature type="region of interest" description="Disordered" evidence="3">
    <location>
        <begin position="464"/>
        <end position="491"/>
    </location>
</feature>
<evidence type="ECO:0000256" key="3">
    <source>
        <dbReference type="SAM" id="MobiDB-lite"/>
    </source>
</evidence>
<gene>
    <name evidence="4" type="ORF">NESM_000328600</name>
</gene>
<feature type="compositionally biased region" description="Low complexity" evidence="3">
    <location>
        <begin position="816"/>
        <end position="825"/>
    </location>
</feature>
<dbReference type="Proteomes" id="UP001430356">
    <property type="component" value="Unassembled WGS sequence"/>
</dbReference>
<feature type="coiled-coil region" evidence="2">
    <location>
        <begin position="394"/>
        <end position="456"/>
    </location>
</feature>
<feature type="compositionally biased region" description="Basic and acidic residues" evidence="3">
    <location>
        <begin position="481"/>
        <end position="491"/>
    </location>
</feature>
<feature type="compositionally biased region" description="Polar residues" evidence="3">
    <location>
        <begin position="1057"/>
        <end position="1067"/>
    </location>
</feature>
<feature type="region of interest" description="Disordered" evidence="3">
    <location>
        <begin position="946"/>
        <end position="978"/>
    </location>
</feature>
<accession>A0AAW0EMM9</accession>
<comment type="caution">
    <text evidence="4">The sequence shown here is derived from an EMBL/GenBank/DDBJ whole genome shotgun (WGS) entry which is preliminary data.</text>
</comment>
<organism evidence="4 5">
    <name type="scientific">Novymonas esmeraldas</name>
    <dbReference type="NCBI Taxonomy" id="1808958"/>
    <lineage>
        <taxon>Eukaryota</taxon>
        <taxon>Discoba</taxon>
        <taxon>Euglenozoa</taxon>
        <taxon>Kinetoplastea</taxon>
        <taxon>Metakinetoplastina</taxon>
        <taxon>Trypanosomatida</taxon>
        <taxon>Trypanosomatidae</taxon>
        <taxon>Novymonas</taxon>
    </lineage>
</organism>
<feature type="region of interest" description="Disordered" evidence="3">
    <location>
        <begin position="1"/>
        <end position="120"/>
    </location>
</feature>
<feature type="compositionally biased region" description="Polar residues" evidence="3">
    <location>
        <begin position="15"/>
        <end position="31"/>
    </location>
</feature>
<feature type="compositionally biased region" description="Pro residues" evidence="3">
    <location>
        <begin position="1"/>
        <end position="13"/>
    </location>
</feature>
<dbReference type="AlphaFoldDB" id="A0AAW0EMM9"/>